<dbReference type="EMBL" id="JASSZA010000012">
    <property type="protein sequence ID" value="KAK2096765.1"/>
    <property type="molecule type" value="Genomic_DNA"/>
</dbReference>
<sequence length="100" mass="11541">MARKLSVLEVLLIIFCLIVVAVDILLLLLVLEEPSDEILDFRWLMGSMNQSYFSCCYEEQLMLSEDTSFTPECPEIDQSDRIDCTPGQAVTENRERETFK</sequence>
<evidence type="ECO:0000313" key="4">
    <source>
        <dbReference type="Proteomes" id="UP001266305"/>
    </source>
</evidence>
<evidence type="ECO:0000256" key="2">
    <source>
        <dbReference type="SAM" id="Phobius"/>
    </source>
</evidence>
<evidence type="ECO:0000256" key="1">
    <source>
        <dbReference type="SAM" id="MobiDB-lite"/>
    </source>
</evidence>
<comment type="caution">
    <text evidence="3">The sequence shown here is derived from an EMBL/GenBank/DDBJ whole genome shotgun (WGS) entry which is preliminary data.</text>
</comment>
<keyword evidence="4" id="KW-1185">Reference proteome</keyword>
<reference evidence="3 4" key="1">
    <citation type="submission" date="2023-05" db="EMBL/GenBank/DDBJ databases">
        <title>B98-5 Cell Line De Novo Hybrid Assembly: An Optical Mapping Approach.</title>
        <authorList>
            <person name="Kananen K."/>
            <person name="Auerbach J.A."/>
            <person name="Kautto E."/>
            <person name="Blachly J.S."/>
        </authorList>
    </citation>
    <scope>NUCLEOTIDE SEQUENCE [LARGE SCALE GENOMIC DNA]</scope>
    <source>
        <strain evidence="3">B95-8</strain>
        <tissue evidence="3">Cell line</tissue>
    </source>
</reference>
<feature type="region of interest" description="Disordered" evidence="1">
    <location>
        <begin position="75"/>
        <end position="100"/>
    </location>
</feature>
<accession>A0ABQ9UJ01</accession>
<protein>
    <submittedName>
        <fullName evidence="3">Uncharacterized protein</fullName>
    </submittedName>
</protein>
<evidence type="ECO:0000313" key="3">
    <source>
        <dbReference type="EMBL" id="KAK2096765.1"/>
    </source>
</evidence>
<keyword evidence="2" id="KW-1133">Transmembrane helix</keyword>
<name>A0ABQ9UJ01_SAGOE</name>
<organism evidence="3 4">
    <name type="scientific">Saguinus oedipus</name>
    <name type="common">Cotton-top tamarin</name>
    <name type="synonym">Oedipomidas oedipus</name>
    <dbReference type="NCBI Taxonomy" id="9490"/>
    <lineage>
        <taxon>Eukaryota</taxon>
        <taxon>Metazoa</taxon>
        <taxon>Chordata</taxon>
        <taxon>Craniata</taxon>
        <taxon>Vertebrata</taxon>
        <taxon>Euteleostomi</taxon>
        <taxon>Mammalia</taxon>
        <taxon>Eutheria</taxon>
        <taxon>Euarchontoglires</taxon>
        <taxon>Primates</taxon>
        <taxon>Haplorrhini</taxon>
        <taxon>Platyrrhini</taxon>
        <taxon>Cebidae</taxon>
        <taxon>Callitrichinae</taxon>
        <taxon>Saguinus</taxon>
    </lineage>
</organism>
<keyword evidence="2" id="KW-0812">Transmembrane</keyword>
<gene>
    <name evidence="3" type="ORF">P7K49_025799</name>
</gene>
<keyword evidence="2" id="KW-0472">Membrane</keyword>
<proteinExistence type="predicted"/>
<feature type="transmembrane region" description="Helical" evidence="2">
    <location>
        <begin position="7"/>
        <end position="31"/>
    </location>
</feature>
<dbReference type="Proteomes" id="UP001266305">
    <property type="component" value="Unassembled WGS sequence"/>
</dbReference>